<dbReference type="InterPro" id="IPR012337">
    <property type="entry name" value="RNaseH-like_sf"/>
</dbReference>
<dbReference type="OrthoDB" id="448399at2759"/>
<dbReference type="SUPFAM" id="SSF53098">
    <property type="entry name" value="Ribonuclease H-like"/>
    <property type="match status" value="1"/>
</dbReference>
<protein>
    <recommendedName>
        <fullName evidence="4">Exonuclease domain-containing protein</fullName>
    </recommendedName>
</protein>
<sequence length="209" mass="23779">MAAAATASALSYYLVLDFEATCNASHLPSPRPQEIIEFPVLAVNAKTLETEKIFHTYVRPTSHPLLTPFCTQLTGITQSQVDGQPTLPEVLRSFHSWLETNGFLEPSVRFCFVTCGDWDLKTMLPGQCKYFDWPVPEYFRSWMNIKFVFQRLTGVKAKGMPHMLEYFKIPLEGRHHSGIDDSRNIAKILTRLARIESNLQPTTTLKLSK</sequence>
<proteinExistence type="predicted"/>
<evidence type="ECO:0000256" key="2">
    <source>
        <dbReference type="ARBA" id="ARBA00022801"/>
    </source>
</evidence>
<dbReference type="eggNOG" id="KOG0542">
    <property type="taxonomic scope" value="Eukaryota"/>
</dbReference>
<dbReference type="STRING" id="400682.A0A1X7VTQ4"/>
<name>A0A1X7VTQ4_AMPQE</name>
<evidence type="ECO:0000313" key="6">
    <source>
        <dbReference type="Proteomes" id="UP000007879"/>
    </source>
</evidence>
<evidence type="ECO:0000313" key="5">
    <source>
        <dbReference type="EnsemblMetazoa" id="Aqu2.1.43259_001"/>
    </source>
</evidence>
<dbReference type="InterPro" id="IPR036397">
    <property type="entry name" value="RNaseH_sf"/>
</dbReference>
<reference evidence="6" key="1">
    <citation type="journal article" date="2010" name="Nature">
        <title>The Amphimedon queenslandica genome and the evolution of animal complexity.</title>
        <authorList>
            <person name="Srivastava M."/>
            <person name="Simakov O."/>
            <person name="Chapman J."/>
            <person name="Fahey B."/>
            <person name="Gauthier M.E."/>
            <person name="Mitros T."/>
            <person name="Richards G.S."/>
            <person name="Conaco C."/>
            <person name="Dacre M."/>
            <person name="Hellsten U."/>
            <person name="Larroux C."/>
            <person name="Putnam N.H."/>
            <person name="Stanke M."/>
            <person name="Adamska M."/>
            <person name="Darling A."/>
            <person name="Degnan S.M."/>
            <person name="Oakley T.H."/>
            <person name="Plachetzki D.C."/>
            <person name="Zhai Y."/>
            <person name="Adamski M."/>
            <person name="Calcino A."/>
            <person name="Cummins S.F."/>
            <person name="Goodstein D.M."/>
            <person name="Harris C."/>
            <person name="Jackson D.J."/>
            <person name="Leys S.P."/>
            <person name="Shu S."/>
            <person name="Woodcroft B.J."/>
            <person name="Vervoort M."/>
            <person name="Kosik K.S."/>
            <person name="Manning G."/>
            <person name="Degnan B.M."/>
            <person name="Rokhsar D.S."/>
        </authorList>
    </citation>
    <scope>NUCLEOTIDE SEQUENCE [LARGE SCALE GENOMIC DNA]</scope>
</reference>
<dbReference type="GO" id="GO:0003676">
    <property type="term" value="F:nucleic acid binding"/>
    <property type="evidence" value="ECO:0007669"/>
    <property type="project" value="InterPro"/>
</dbReference>
<dbReference type="InterPro" id="IPR051274">
    <property type="entry name" value="3-5_Exoribonuclease"/>
</dbReference>
<evidence type="ECO:0000256" key="1">
    <source>
        <dbReference type="ARBA" id="ARBA00022722"/>
    </source>
</evidence>
<dbReference type="InParanoid" id="A0A1X7VTQ4"/>
<reference evidence="5" key="2">
    <citation type="submission" date="2017-05" db="UniProtKB">
        <authorList>
            <consortium name="EnsemblMetazoa"/>
        </authorList>
    </citation>
    <scope>IDENTIFICATION</scope>
</reference>
<organism evidence="5">
    <name type="scientific">Amphimedon queenslandica</name>
    <name type="common">Sponge</name>
    <dbReference type="NCBI Taxonomy" id="400682"/>
    <lineage>
        <taxon>Eukaryota</taxon>
        <taxon>Metazoa</taxon>
        <taxon>Porifera</taxon>
        <taxon>Demospongiae</taxon>
        <taxon>Heteroscleromorpha</taxon>
        <taxon>Haplosclerida</taxon>
        <taxon>Niphatidae</taxon>
        <taxon>Amphimedon</taxon>
    </lineage>
</organism>
<evidence type="ECO:0000256" key="3">
    <source>
        <dbReference type="ARBA" id="ARBA00022839"/>
    </source>
</evidence>
<keyword evidence="6" id="KW-1185">Reference proteome</keyword>
<keyword evidence="2" id="KW-0378">Hydrolase</keyword>
<dbReference type="CDD" id="cd06133">
    <property type="entry name" value="ERI-1_3'hExo_like"/>
    <property type="match status" value="1"/>
</dbReference>
<dbReference type="SMART" id="SM00479">
    <property type="entry name" value="EXOIII"/>
    <property type="match status" value="1"/>
</dbReference>
<dbReference type="Gene3D" id="3.30.420.10">
    <property type="entry name" value="Ribonuclease H-like superfamily/Ribonuclease H"/>
    <property type="match status" value="1"/>
</dbReference>
<dbReference type="AlphaFoldDB" id="A0A1X7VTQ4"/>
<dbReference type="InterPro" id="IPR013520">
    <property type="entry name" value="Ribonucl_H"/>
</dbReference>
<evidence type="ECO:0000259" key="4">
    <source>
        <dbReference type="SMART" id="SM00479"/>
    </source>
</evidence>
<accession>A0A1X7VTQ4</accession>
<keyword evidence="1" id="KW-0540">Nuclease</keyword>
<feature type="domain" description="Exonuclease" evidence="4">
    <location>
        <begin position="12"/>
        <end position="198"/>
    </location>
</feature>
<keyword evidence="3" id="KW-0269">Exonuclease</keyword>
<gene>
    <name evidence="5" type="primary">100638668</name>
</gene>
<dbReference type="OMA" id="GSHHLGF"/>
<dbReference type="InterPro" id="IPR047201">
    <property type="entry name" value="ERI-1_3'hExo-like"/>
</dbReference>
<dbReference type="KEGG" id="aqu:100638668"/>
<dbReference type="Proteomes" id="UP000007879">
    <property type="component" value="Unassembled WGS sequence"/>
</dbReference>
<dbReference type="PANTHER" id="PTHR23044:SF61">
    <property type="entry name" value="3'-5' EXORIBONUCLEASE 1-RELATED"/>
    <property type="match status" value="1"/>
</dbReference>
<dbReference type="GO" id="GO:0000175">
    <property type="term" value="F:3'-5'-RNA exonuclease activity"/>
    <property type="evidence" value="ECO:0007669"/>
    <property type="project" value="InterPro"/>
</dbReference>
<dbReference type="EnsemblMetazoa" id="XM_003382758.2">
    <property type="protein sequence ID" value="XP_003382806.1"/>
    <property type="gene ID" value="LOC100638668"/>
</dbReference>
<dbReference type="Pfam" id="PF00929">
    <property type="entry name" value="RNase_T"/>
    <property type="match status" value="1"/>
</dbReference>
<dbReference type="EnsemblMetazoa" id="Aqu2.1.43259_001">
    <property type="protein sequence ID" value="Aqu2.1.43259_001"/>
    <property type="gene ID" value="Aqu2.1.43259"/>
</dbReference>
<dbReference type="PANTHER" id="PTHR23044">
    <property type="entry name" value="3'-5' EXONUCLEASE ERI1-RELATED"/>
    <property type="match status" value="1"/>
</dbReference>